<accession>A0AA40HXH7</accession>
<feature type="region of interest" description="Disordered" evidence="11">
    <location>
        <begin position="265"/>
        <end position="313"/>
    </location>
</feature>
<proteinExistence type="predicted"/>
<dbReference type="GO" id="GO:0003351">
    <property type="term" value="P:epithelial cilium movement involved in extracellular fluid movement"/>
    <property type="evidence" value="ECO:0007669"/>
    <property type="project" value="TreeGrafter"/>
</dbReference>
<evidence type="ECO:0000256" key="9">
    <source>
        <dbReference type="ARBA" id="ARBA00024190"/>
    </source>
</evidence>
<dbReference type="InterPro" id="IPR037894">
    <property type="entry name" value="CS_DYX1C1"/>
</dbReference>
<keyword evidence="5" id="KW-0802">TPR repeat</keyword>
<dbReference type="InterPro" id="IPR019734">
    <property type="entry name" value="TPR_rpt"/>
</dbReference>
<evidence type="ECO:0000256" key="3">
    <source>
        <dbReference type="ARBA" id="ARBA00022490"/>
    </source>
</evidence>
<dbReference type="Gene3D" id="1.25.40.10">
    <property type="entry name" value="Tetratricopeptide repeat domain"/>
    <property type="match status" value="1"/>
</dbReference>
<dbReference type="GO" id="GO:0043005">
    <property type="term" value="C:neuron projection"/>
    <property type="evidence" value="ECO:0007669"/>
    <property type="project" value="UniProtKB-SubCell"/>
</dbReference>
<keyword evidence="4" id="KW-0677">Repeat</keyword>
<evidence type="ECO:0000259" key="12">
    <source>
        <dbReference type="PROSITE" id="PS51203"/>
    </source>
</evidence>
<dbReference type="PROSITE" id="PS51203">
    <property type="entry name" value="CS"/>
    <property type="match status" value="1"/>
</dbReference>
<dbReference type="InterPro" id="IPR052004">
    <property type="entry name" value="Dynein_assembly_factor_4"/>
</dbReference>
<evidence type="ECO:0000256" key="5">
    <source>
        <dbReference type="ARBA" id="ARBA00022803"/>
    </source>
</evidence>
<dbReference type="PANTHER" id="PTHR46492">
    <property type="entry name" value="DYNEIN ASSEMBLY FACTOR 4, AXONEMAL"/>
    <property type="match status" value="1"/>
</dbReference>
<name>A0AA40HXH7_CNENI</name>
<dbReference type="PANTHER" id="PTHR46492:SF1">
    <property type="entry name" value="DYNEIN AXONEMAL ASSEMBLY FACTOR 4"/>
    <property type="match status" value="1"/>
</dbReference>
<dbReference type="InterPro" id="IPR011990">
    <property type="entry name" value="TPR-like_helical_dom_sf"/>
</dbReference>
<comment type="subcellular location">
    <subcellularLocation>
        <location evidence="2">Cell projection</location>
        <location evidence="2">Neuron projection</location>
    </subcellularLocation>
    <subcellularLocation>
        <location evidence="9">Dynein axonemal particle</location>
    </subcellularLocation>
    <subcellularLocation>
        <location evidence="1">Nucleus</location>
    </subcellularLocation>
</comment>
<evidence type="ECO:0000256" key="11">
    <source>
        <dbReference type="SAM" id="MobiDB-lite"/>
    </source>
</evidence>
<sequence>QKLFSCLSGCGPKSSEIRSDFREVLRTGLSRTPPGCPGSQEGRAPGSQGRARATLGTLGALAPPDPPDPEGLARGNPGFPSNRASVRVPTCRSSLSLGPPPGMPLQVSDYSWQQTETAVFLSVPLRGVCVRDADVFCTENYLKVNFAPFLFEVFLYAPIDDESSKAKIGDDTIVFTLRKKEAALWEALSVSGVDKEMMQRIREKSILKAQERAKEATEAKAAARREDQKYALNVMMKIEDEEREKIERMKENERVKATKELEAWKKHQRKAEEQKRIQREDKLHQQEKQIEEEKKLKHKSFPRNSTSKNLATKGRNSENIFSEKLKEDSIPAPRSIGSIQVNFTPRVFPTALRESRVAEEEEWLHKQAEARRTMNTDIPELSDLKEEEKNPEWLKDKGNKLFATENYLAAINAYNLAIRLNTKIPLLYLNRAACHLKLKNLHKAIEDSSKALELLTPPVSDNANARMKAYVRRGTAFCQLELYVEDYEAALKIDPSNKIVQNDAEKIRNIIQGTEVKS</sequence>
<keyword evidence="8" id="KW-0966">Cell projection</keyword>
<keyword evidence="14" id="KW-1185">Reference proteome</keyword>
<feature type="compositionally biased region" description="Basic and acidic residues" evidence="11">
    <location>
        <begin position="265"/>
        <end position="295"/>
    </location>
</feature>
<gene>
    <name evidence="13" type="ORF">QTO34_019756</name>
</gene>
<dbReference type="FunFam" id="2.60.40.790:FF:000015">
    <property type="entry name" value="dynein assembly factor 4, axonemal isoform X1"/>
    <property type="match status" value="1"/>
</dbReference>
<evidence type="ECO:0000256" key="1">
    <source>
        <dbReference type="ARBA" id="ARBA00004123"/>
    </source>
</evidence>
<feature type="compositionally biased region" description="Low complexity" evidence="11">
    <location>
        <begin position="49"/>
        <end position="62"/>
    </location>
</feature>
<dbReference type="SMART" id="SM00028">
    <property type="entry name" value="TPR"/>
    <property type="match status" value="3"/>
</dbReference>
<dbReference type="Pfam" id="PF04969">
    <property type="entry name" value="CS"/>
    <property type="match status" value="1"/>
</dbReference>
<dbReference type="GO" id="GO:0036159">
    <property type="term" value="P:inner dynein arm assembly"/>
    <property type="evidence" value="ECO:0007669"/>
    <property type="project" value="TreeGrafter"/>
</dbReference>
<protein>
    <recommendedName>
        <fullName evidence="10">Dynein axonemal assembly factor 4</fullName>
    </recommendedName>
</protein>
<evidence type="ECO:0000256" key="7">
    <source>
        <dbReference type="ARBA" id="ARBA00023242"/>
    </source>
</evidence>
<keyword evidence="6" id="KW-0524">Neurogenesis</keyword>
<feature type="non-terminal residue" evidence="13">
    <location>
        <position position="1"/>
    </location>
</feature>
<dbReference type="GO" id="GO:0036158">
    <property type="term" value="P:outer dynein arm assembly"/>
    <property type="evidence" value="ECO:0007669"/>
    <property type="project" value="TreeGrafter"/>
</dbReference>
<dbReference type="InterPro" id="IPR007052">
    <property type="entry name" value="CS_dom"/>
</dbReference>
<dbReference type="GO" id="GO:0007368">
    <property type="term" value="P:determination of left/right symmetry"/>
    <property type="evidence" value="ECO:0007669"/>
    <property type="project" value="TreeGrafter"/>
</dbReference>
<dbReference type="Proteomes" id="UP001177744">
    <property type="component" value="Unassembled WGS sequence"/>
</dbReference>
<organism evidence="13 14">
    <name type="scientific">Cnephaeus nilssonii</name>
    <name type="common">Northern bat</name>
    <name type="synonym">Eptesicus nilssonii</name>
    <dbReference type="NCBI Taxonomy" id="3371016"/>
    <lineage>
        <taxon>Eukaryota</taxon>
        <taxon>Metazoa</taxon>
        <taxon>Chordata</taxon>
        <taxon>Craniata</taxon>
        <taxon>Vertebrata</taxon>
        <taxon>Euteleostomi</taxon>
        <taxon>Mammalia</taxon>
        <taxon>Eutheria</taxon>
        <taxon>Laurasiatheria</taxon>
        <taxon>Chiroptera</taxon>
        <taxon>Yangochiroptera</taxon>
        <taxon>Vespertilionidae</taxon>
        <taxon>Cnephaeus</taxon>
    </lineage>
</organism>
<dbReference type="GO" id="GO:0005576">
    <property type="term" value="C:extracellular region"/>
    <property type="evidence" value="ECO:0007669"/>
    <property type="project" value="GOC"/>
</dbReference>
<dbReference type="GO" id="GO:0120293">
    <property type="term" value="C:dynein axonemal particle"/>
    <property type="evidence" value="ECO:0007669"/>
    <property type="project" value="UniProtKB-SubCell"/>
</dbReference>
<dbReference type="GO" id="GO:0007507">
    <property type="term" value="P:heart development"/>
    <property type="evidence" value="ECO:0007669"/>
    <property type="project" value="TreeGrafter"/>
</dbReference>
<evidence type="ECO:0000256" key="8">
    <source>
        <dbReference type="ARBA" id="ARBA00023273"/>
    </source>
</evidence>
<feature type="domain" description="CS" evidence="12">
    <location>
        <begin position="105"/>
        <end position="189"/>
    </location>
</feature>
<dbReference type="Gene3D" id="2.60.40.790">
    <property type="match status" value="1"/>
</dbReference>
<reference evidence="13" key="1">
    <citation type="submission" date="2023-06" db="EMBL/GenBank/DDBJ databases">
        <title>Reference genome for the Northern bat (Eptesicus nilssonii), a most northern bat species.</title>
        <authorList>
            <person name="Laine V.N."/>
            <person name="Pulliainen A.T."/>
            <person name="Lilley T.M."/>
        </authorList>
    </citation>
    <scope>NUCLEOTIDE SEQUENCE</scope>
    <source>
        <strain evidence="13">BLF_Eptnil</strain>
        <tissue evidence="13">Kidney</tissue>
    </source>
</reference>
<evidence type="ECO:0000256" key="4">
    <source>
        <dbReference type="ARBA" id="ARBA00022737"/>
    </source>
</evidence>
<keyword evidence="3" id="KW-0963">Cytoplasm</keyword>
<comment type="caution">
    <text evidence="13">The sequence shown here is derived from an EMBL/GenBank/DDBJ whole genome shotgun (WGS) entry which is preliminary data.</text>
</comment>
<evidence type="ECO:0000313" key="13">
    <source>
        <dbReference type="EMBL" id="KAK1339083.1"/>
    </source>
</evidence>
<evidence type="ECO:0000256" key="6">
    <source>
        <dbReference type="ARBA" id="ARBA00022902"/>
    </source>
</evidence>
<evidence type="ECO:0000256" key="2">
    <source>
        <dbReference type="ARBA" id="ARBA00004487"/>
    </source>
</evidence>
<dbReference type="CDD" id="cd06469">
    <property type="entry name" value="p23_DYX1C1_like"/>
    <property type="match status" value="1"/>
</dbReference>
<dbReference type="GO" id="GO:0030331">
    <property type="term" value="F:nuclear estrogen receptor binding"/>
    <property type="evidence" value="ECO:0007669"/>
    <property type="project" value="TreeGrafter"/>
</dbReference>
<dbReference type="AlphaFoldDB" id="A0AA40HXH7"/>
<dbReference type="SUPFAM" id="SSF48452">
    <property type="entry name" value="TPR-like"/>
    <property type="match status" value="1"/>
</dbReference>
<dbReference type="SUPFAM" id="SSF49764">
    <property type="entry name" value="HSP20-like chaperones"/>
    <property type="match status" value="1"/>
</dbReference>
<dbReference type="EMBL" id="JAULJE010000009">
    <property type="protein sequence ID" value="KAK1339083.1"/>
    <property type="molecule type" value="Genomic_DNA"/>
</dbReference>
<evidence type="ECO:0000256" key="10">
    <source>
        <dbReference type="ARBA" id="ARBA00024430"/>
    </source>
</evidence>
<dbReference type="FunFam" id="1.25.40.10:FF:000176">
    <property type="entry name" value="dynein assembly factor 4, axonemal isoform X1"/>
    <property type="match status" value="1"/>
</dbReference>
<feature type="region of interest" description="Disordered" evidence="11">
    <location>
        <begin position="27"/>
        <end position="85"/>
    </location>
</feature>
<dbReference type="GO" id="GO:0005634">
    <property type="term" value="C:nucleus"/>
    <property type="evidence" value="ECO:0007669"/>
    <property type="project" value="UniProtKB-SubCell"/>
</dbReference>
<keyword evidence="7" id="KW-0539">Nucleus</keyword>
<dbReference type="GO" id="GO:0007399">
    <property type="term" value="P:nervous system development"/>
    <property type="evidence" value="ECO:0007669"/>
    <property type="project" value="UniProtKB-KW"/>
</dbReference>
<dbReference type="InterPro" id="IPR008978">
    <property type="entry name" value="HSP20-like_chaperone"/>
</dbReference>
<evidence type="ECO:0000313" key="14">
    <source>
        <dbReference type="Proteomes" id="UP001177744"/>
    </source>
</evidence>